<feature type="compositionally biased region" description="Basic residues" evidence="1">
    <location>
        <begin position="1"/>
        <end position="10"/>
    </location>
</feature>
<protein>
    <submittedName>
        <fullName evidence="2">Uncharacterized protein</fullName>
    </submittedName>
</protein>
<feature type="region of interest" description="Disordered" evidence="1">
    <location>
        <begin position="1"/>
        <end position="22"/>
    </location>
</feature>
<gene>
    <name evidence="2" type="ORF">g.16991</name>
</gene>
<feature type="region of interest" description="Disordered" evidence="1">
    <location>
        <begin position="68"/>
        <end position="106"/>
    </location>
</feature>
<evidence type="ECO:0000313" key="2">
    <source>
        <dbReference type="EMBL" id="JAS87294.1"/>
    </source>
</evidence>
<organism evidence="2">
    <name type="scientific">Homalodisca liturata</name>
    <dbReference type="NCBI Taxonomy" id="320908"/>
    <lineage>
        <taxon>Eukaryota</taxon>
        <taxon>Metazoa</taxon>
        <taxon>Ecdysozoa</taxon>
        <taxon>Arthropoda</taxon>
        <taxon>Hexapoda</taxon>
        <taxon>Insecta</taxon>
        <taxon>Pterygota</taxon>
        <taxon>Neoptera</taxon>
        <taxon>Paraneoptera</taxon>
        <taxon>Hemiptera</taxon>
        <taxon>Auchenorrhyncha</taxon>
        <taxon>Membracoidea</taxon>
        <taxon>Cicadellidae</taxon>
        <taxon>Cicadellinae</taxon>
        <taxon>Proconiini</taxon>
        <taxon>Homalodisca</taxon>
    </lineage>
</organism>
<accession>A0A1B6IK51</accession>
<sequence>MAKRPSPRTHLRGECARGTMGQARWAVSEGFAEWSETEEPDEDADDAPVVTAKPKGVVALPVPEEAAAAAATTAATEDRLPVEPAANEREYESRRAASELGAGRWG</sequence>
<name>A0A1B6IK51_9HEMI</name>
<dbReference type="AlphaFoldDB" id="A0A1B6IK51"/>
<evidence type="ECO:0000256" key="1">
    <source>
        <dbReference type="SAM" id="MobiDB-lite"/>
    </source>
</evidence>
<reference evidence="2" key="1">
    <citation type="submission" date="2015-11" db="EMBL/GenBank/DDBJ databases">
        <title>De novo transcriptome assembly of four potential Pierce s Disease insect vectors from Arizona vineyards.</title>
        <authorList>
            <person name="Tassone E.E."/>
        </authorList>
    </citation>
    <scope>NUCLEOTIDE SEQUENCE</scope>
</reference>
<feature type="compositionally biased region" description="Basic and acidic residues" evidence="1">
    <location>
        <begin position="76"/>
        <end position="97"/>
    </location>
</feature>
<proteinExistence type="predicted"/>
<dbReference type="EMBL" id="GECU01020412">
    <property type="protein sequence ID" value="JAS87294.1"/>
    <property type="molecule type" value="Transcribed_RNA"/>
</dbReference>